<evidence type="ECO:0000256" key="2">
    <source>
        <dbReference type="SAM" id="MobiDB-lite"/>
    </source>
</evidence>
<comment type="caution">
    <text evidence="3">The sequence shown here is derived from an EMBL/GenBank/DDBJ whole genome shotgun (WGS) entry which is preliminary data.</text>
</comment>
<dbReference type="GO" id="GO:0110032">
    <property type="term" value="P:positive regulation of G2/MI transition of meiotic cell cycle"/>
    <property type="evidence" value="ECO:0007669"/>
    <property type="project" value="TreeGrafter"/>
</dbReference>
<protein>
    <recommendedName>
        <fullName evidence="1">protein-tyrosine-phosphatase</fullName>
        <ecNumber evidence="1">3.1.3.48</ecNumber>
    </recommendedName>
</protein>
<dbReference type="GO" id="GO:0004725">
    <property type="term" value="F:protein tyrosine phosphatase activity"/>
    <property type="evidence" value="ECO:0007669"/>
    <property type="project" value="UniProtKB-EC"/>
</dbReference>
<feature type="non-terminal residue" evidence="3">
    <location>
        <position position="186"/>
    </location>
</feature>
<feature type="region of interest" description="Disordered" evidence="2">
    <location>
        <begin position="1"/>
        <end position="53"/>
    </location>
</feature>
<keyword evidence="4" id="KW-1185">Reference proteome</keyword>
<proteinExistence type="predicted"/>
<accession>A0A7L3GLY6</accession>
<dbReference type="GO" id="GO:0005737">
    <property type="term" value="C:cytoplasm"/>
    <property type="evidence" value="ECO:0007669"/>
    <property type="project" value="TreeGrafter"/>
</dbReference>
<dbReference type="Gene3D" id="3.40.250.10">
    <property type="entry name" value="Rhodanese-like domain"/>
    <property type="match status" value="2"/>
</dbReference>
<dbReference type="SUPFAM" id="SSF52821">
    <property type="entry name" value="Rhodanese/Cell cycle control phosphatase"/>
    <property type="match status" value="1"/>
</dbReference>
<feature type="compositionally biased region" description="Basic and acidic residues" evidence="2">
    <location>
        <begin position="20"/>
        <end position="32"/>
    </location>
</feature>
<reference evidence="3 4" key="1">
    <citation type="submission" date="2019-09" db="EMBL/GenBank/DDBJ databases">
        <title>Bird 10,000 Genomes (B10K) Project - Family phase.</title>
        <authorList>
            <person name="Zhang G."/>
        </authorList>
    </citation>
    <scope>NUCLEOTIDE SEQUENCE [LARGE SCALE GENOMIC DNA]</scope>
    <source>
        <strain evidence="3">B10K-DU-029-28</strain>
    </source>
</reference>
<dbReference type="PANTHER" id="PTHR10828">
    <property type="entry name" value="M-PHASE INDUCER PHOSPHATASE DUAL SPECIFICITY PHOSPHATASE CDC25"/>
    <property type="match status" value="1"/>
</dbReference>
<evidence type="ECO:0000313" key="3">
    <source>
        <dbReference type="EMBL" id="NXT93321.1"/>
    </source>
</evidence>
<feature type="non-terminal residue" evidence="3">
    <location>
        <position position="1"/>
    </location>
</feature>
<dbReference type="OrthoDB" id="26523at2759"/>
<evidence type="ECO:0000256" key="1">
    <source>
        <dbReference type="ARBA" id="ARBA00013064"/>
    </source>
</evidence>
<dbReference type="AlphaFoldDB" id="A0A7L3GLY6"/>
<dbReference type="Proteomes" id="UP000528690">
    <property type="component" value="Unassembled WGS sequence"/>
</dbReference>
<sequence>CRQLFRSPSMPSSVIRPILKRIERPQDRDTPVKSKRRRSVAGTPGEEAAAEPVGAGESFGVLAAEEIENLLANDHRELIGDFSKAYLLQTVEGKHQDLKYISPEMVREQQPLPETPRWGCLARCVCVSPPPPASAPPLPPQGAVNLPMEQDVEEFLLKKPIVPFDASKRVIVIFHCEFSSERGPRM</sequence>
<dbReference type="InterPro" id="IPR000751">
    <property type="entry name" value="MPI_Phosphatase"/>
</dbReference>
<dbReference type="EC" id="3.1.3.48" evidence="1"/>
<evidence type="ECO:0000313" key="4">
    <source>
        <dbReference type="Proteomes" id="UP000528690"/>
    </source>
</evidence>
<dbReference type="PRINTS" id="PR00716">
    <property type="entry name" value="MPIPHPHTASE"/>
</dbReference>
<dbReference type="GO" id="GO:0010971">
    <property type="term" value="P:positive regulation of G2/M transition of mitotic cell cycle"/>
    <property type="evidence" value="ECO:0007669"/>
    <property type="project" value="TreeGrafter"/>
</dbReference>
<dbReference type="GO" id="GO:0005634">
    <property type="term" value="C:nucleus"/>
    <property type="evidence" value="ECO:0007669"/>
    <property type="project" value="TreeGrafter"/>
</dbReference>
<dbReference type="GO" id="GO:0000086">
    <property type="term" value="P:G2/M transition of mitotic cell cycle"/>
    <property type="evidence" value="ECO:0007669"/>
    <property type="project" value="TreeGrafter"/>
</dbReference>
<feature type="compositionally biased region" description="Low complexity" evidence="2">
    <location>
        <begin position="40"/>
        <end position="53"/>
    </location>
</feature>
<dbReference type="PANTHER" id="PTHR10828:SF48">
    <property type="entry name" value="M-PHASE INDUCER PHOSPHATASE 2"/>
    <property type="match status" value="1"/>
</dbReference>
<dbReference type="InterPro" id="IPR036873">
    <property type="entry name" value="Rhodanese-like_dom_sf"/>
</dbReference>
<name>A0A7L3GLY6_9AVES</name>
<dbReference type="EMBL" id="VZTV01085343">
    <property type="protein sequence ID" value="NXT93321.1"/>
    <property type="molecule type" value="Genomic_DNA"/>
</dbReference>
<gene>
    <name evidence="3" type="primary">Cdc25b</name>
    <name evidence="3" type="ORF">ANHRUF_R01857</name>
</gene>
<dbReference type="Pfam" id="PF06617">
    <property type="entry name" value="M-inducer_phosp"/>
    <property type="match status" value="1"/>
</dbReference>
<organism evidence="3 4">
    <name type="scientific">Anhinga rufa</name>
    <name type="common">African darter</name>
    <dbReference type="NCBI Taxonomy" id="317792"/>
    <lineage>
        <taxon>Eukaryota</taxon>
        <taxon>Metazoa</taxon>
        <taxon>Chordata</taxon>
        <taxon>Craniata</taxon>
        <taxon>Vertebrata</taxon>
        <taxon>Euteleostomi</taxon>
        <taxon>Archelosauria</taxon>
        <taxon>Archosauria</taxon>
        <taxon>Dinosauria</taxon>
        <taxon>Saurischia</taxon>
        <taxon>Theropoda</taxon>
        <taxon>Coelurosauria</taxon>
        <taxon>Aves</taxon>
        <taxon>Neognathae</taxon>
        <taxon>Neoaves</taxon>
        <taxon>Aequornithes</taxon>
        <taxon>Suliformes</taxon>
        <taxon>Anhingidae</taxon>
        <taxon>Anhinga</taxon>
    </lineage>
</organism>